<evidence type="ECO:0000256" key="6">
    <source>
        <dbReference type="SAM" id="MobiDB-lite"/>
    </source>
</evidence>
<comment type="similarity">
    <text evidence="4">Belongs to the class I-like SAM-binding methyltransferase superfamily. RNA M5U methyltransferase family.</text>
</comment>
<dbReference type="Pfam" id="PF05958">
    <property type="entry name" value="tRNA_U5-meth_tr"/>
    <property type="match status" value="1"/>
</dbReference>
<evidence type="ECO:0000313" key="8">
    <source>
        <dbReference type="EMBL" id="CAE8704754.1"/>
    </source>
</evidence>
<dbReference type="GO" id="GO:0008757">
    <property type="term" value="F:S-adenosylmethionine-dependent methyltransferase activity"/>
    <property type="evidence" value="ECO:0007669"/>
    <property type="project" value="UniProtKB-ARBA"/>
</dbReference>
<evidence type="ECO:0000256" key="5">
    <source>
        <dbReference type="PROSITE-ProRule" id="PRU10015"/>
    </source>
</evidence>
<dbReference type="GO" id="GO:0032259">
    <property type="term" value="P:methylation"/>
    <property type="evidence" value="ECO:0007669"/>
    <property type="project" value="UniProtKB-KW"/>
</dbReference>
<keyword evidence="2 4" id="KW-0808">Transferase</keyword>
<dbReference type="InterPro" id="IPR010280">
    <property type="entry name" value="U5_MeTrfase_fam"/>
</dbReference>
<dbReference type="PROSITE" id="PS01231">
    <property type="entry name" value="TRMA_2"/>
    <property type="match status" value="1"/>
</dbReference>
<protein>
    <submittedName>
        <fullName evidence="8">Uncharacterized protein</fullName>
    </submittedName>
</protein>
<feature type="transmembrane region" description="Helical" evidence="7">
    <location>
        <begin position="77"/>
        <end position="94"/>
    </location>
</feature>
<keyword evidence="7" id="KW-0472">Membrane</keyword>
<dbReference type="GO" id="GO:0009451">
    <property type="term" value="P:RNA modification"/>
    <property type="evidence" value="ECO:0007669"/>
    <property type="project" value="UniProtKB-ARBA"/>
</dbReference>
<gene>
    <name evidence="8" type="ORF">PGLA2088_LOCUS33353</name>
</gene>
<dbReference type="InterPro" id="IPR030390">
    <property type="entry name" value="MeTrfase_TrmA_AS"/>
</dbReference>
<dbReference type="PROSITE" id="PS51687">
    <property type="entry name" value="SAM_MT_RNA_M5U"/>
    <property type="match status" value="1"/>
</dbReference>
<proteinExistence type="inferred from homology"/>
<keyword evidence="7" id="KW-1133">Transmembrane helix</keyword>
<evidence type="ECO:0000256" key="1">
    <source>
        <dbReference type="ARBA" id="ARBA00022603"/>
    </source>
</evidence>
<organism evidence="8 9">
    <name type="scientific">Polarella glacialis</name>
    <name type="common">Dinoflagellate</name>
    <dbReference type="NCBI Taxonomy" id="89957"/>
    <lineage>
        <taxon>Eukaryota</taxon>
        <taxon>Sar</taxon>
        <taxon>Alveolata</taxon>
        <taxon>Dinophyceae</taxon>
        <taxon>Suessiales</taxon>
        <taxon>Suessiaceae</taxon>
        <taxon>Polarella</taxon>
    </lineage>
</organism>
<feature type="active site" description="Nucleophile" evidence="4">
    <location>
        <position position="666"/>
    </location>
</feature>
<dbReference type="InterPro" id="IPR045850">
    <property type="entry name" value="TRM2_met"/>
</dbReference>
<dbReference type="PANTHER" id="PTHR45904">
    <property type="entry name" value="TRNA (URACIL-5-)-METHYLTRANSFERASE"/>
    <property type="match status" value="1"/>
</dbReference>
<dbReference type="GO" id="GO:0003723">
    <property type="term" value="F:RNA binding"/>
    <property type="evidence" value="ECO:0007669"/>
    <property type="project" value="TreeGrafter"/>
</dbReference>
<keyword evidence="3 4" id="KW-0949">S-adenosyl-L-methionine</keyword>
<dbReference type="AlphaFoldDB" id="A0A813KK35"/>
<keyword evidence="7" id="KW-0812">Transmembrane</keyword>
<dbReference type="PANTHER" id="PTHR45904:SF2">
    <property type="entry name" value="TRNA (URACIL-5-)-METHYLTRANSFERASE HOMOLOG A"/>
    <property type="match status" value="1"/>
</dbReference>
<name>A0A813KK35_POLGL</name>
<feature type="binding site" evidence="4">
    <location>
        <position position="638"/>
    </location>
    <ligand>
        <name>S-adenosyl-L-methionine</name>
        <dbReference type="ChEBI" id="CHEBI:59789"/>
    </ligand>
</feature>
<evidence type="ECO:0000256" key="4">
    <source>
        <dbReference type="PROSITE-ProRule" id="PRU01024"/>
    </source>
</evidence>
<dbReference type="InterPro" id="IPR030391">
    <property type="entry name" value="MeTrfase_TrmA_CS"/>
</dbReference>
<dbReference type="InterPro" id="IPR029063">
    <property type="entry name" value="SAM-dependent_MTases_sf"/>
</dbReference>
<dbReference type="CDD" id="cd02440">
    <property type="entry name" value="AdoMet_MTases"/>
    <property type="match status" value="1"/>
</dbReference>
<feature type="transmembrane region" description="Helical" evidence="7">
    <location>
        <begin position="37"/>
        <end position="57"/>
    </location>
</feature>
<sequence>MMLLDLDKAMGSSFPPLSTLLAGVVSPSLLSFSSTALSAQLIVVILPILGMCSWALWEDYGVFCAIPTMSLWLKSQLAIALFLAISNVMVTSAISSGKKALGAKTETMQARIKAVKERSNKDGMGAREIRELFVCNSVLVEEALLLEDNVKASFWYNAVGAGTVAWIATTLWTFVIVLGWTFVPGVIGFAKEAEGSPNYCGAWATVFTARMSCVLTLFFLIVNIFTVADWLATVLMRSQSFSVSVLAKAKDMDRNGLGLPVAELLVKAFLLRGSTDTMGAQLSVAMADQLAMESERKMFEAKLAALEGQITSRSSEVQSLTADGAEGSHAPDIQGGIEHAVADAEARAVEVAKATSEELERLLAKFSAFAEGLQQSETFQSLSASAQQAAADAQAAAQSGLESAAQAKEEILKSGPGAAQAFLDQAREQANLAAAQAGNLVSELKSSEVAQKAAAQLGSLASDMGSSEAEQEKAPAAEKLQSVAAVDLGAISVYLQFNSEVTDAARPNAPIHLLHGKPRLEMPMQGLRLEIGPLSFFNPNTTTCELLMEAIIKYLCPRKTDVILDIFSGVGTIGLCAAKFCDQVIGVEIVAEAVEDARRNAERNGITNAVFHAGKAEDLVPRLLGDLDESLEVCAVVDPSRAGLHPKLVDILRGRAQVVRIVYVSCNAESMAEDVAKLGTSTEEEADDFVPVRAVAVDSFPQTLHVEVVQLLERSSRVADPRKAVAEGAPSEAVAEGLAS</sequence>
<dbReference type="Proteomes" id="UP000626109">
    <property type="component" value="Unassembled WGS sequence"/>
</dbReference>
<feature type="transmembrane region" description="Helical" evidence="7">
    <location>
        <begin position="154"/>
        <end position="182"/>
    </location>
</feature>
<keyword evidence="1 4" id="KW-0489">Methyltransferase</keyword>
<dbReference type="GO" id="GO:0006396">
    <property type="term" value="P:RNA processing"/>
    <property type="evidence" value="ECO:0007669"/>
    <property type="project" value="InterPro"/>
</dbReference>
<comment type="caution">
    <text evidence="4">Lacks conserved residue(s) required for the propagation of feature annotation.</text>
</comment>
<comment type="caution">
    <text evidence="8">The sequence shown here is derived from an EMBL/GenBank/DDBJ whole genome shotgun (WGS) entry which is preliminary data.</text>
</comment>
<evidence type="ECO:0000256" key="3">
    <source>
        <dbReference type="ARBA" id="ARBA00022691"/>
    </source>
</evidence>
<evidence type="ECO:0000313" key="9">
    <source>
        <dbReference type="Proteomes" id="UP000626109"/>
    </source>
</evidence>
<dbReference type="SUPFAM" id="SSF53335">
    <property type="entry name" value="S-adenosyl-L-methionine-dependent methyltransferases"/>
    <property type="match status" value="1"/>
</dbReference>
<feature type="active site" evidence="5">
    <location>
        <position position="666"/>
    </location>
</feature>
<dbReference type="PROSITE" id="PS01230">
    <property type="entry name" value="TRMA_1"/>
    <property type="match status" value="1"/>
</dbReference>
<dbReference type="Gene3D" id="3.40.50.150">
    <property type="entry name" value="Vaccinia Virus protein VP39"/>
    <property type="match status" value="1"/>
</dbReference>
<feature type="binding site" evidence="4">
    <location>
        <position position="567"/>
    </location>
    <ligand>
        <name>S-adenosyl-L-methionine</name>
        <dbReference type="ChEBI" id="CHEBI:59789"/>
    </ligand>
</feature>
<feature type="binding site" evidence="4">
    <location>
        <position position="588"/>
    </location>
    <ligand>
        <name>S-adenosyl-L-methionine</name>
        <dbReference type="ChEBI" id="CHEBI:59789"/>
    </ligand>
</feature>
<feature type="region of interest" description="Disordered" evidence="6">
    <location>
        <begin position="719"/>
        <end position="740"/>
    </location>
</feature>
<dbReference type="GO" id="GO:0008173">
    <property type="term" value="F:RNA methyltransferase activity"/>
    <property type="evidence" value="ECO:0007669"/>
    <property type="project" value="InterPro"/>
</dbReference>
<accession>A0A813KK35</accession>
<dbReference type="EMBL" id="CAJNNW010030853">
    <property type="protein sequence ID" value="CAE8704754.1"/>
    <property type="molecule type" value="Genomic_DNA"/>
</dbReference>
<reference evidence="8" key="1">
    <citation type="submission" date="2021-02" db="EMBL/GenBank/DDBJ databases">
        <authorList>
            <person name="Dougan E. K."/>
            <person name="Rhodes N."/>
            <person name="Thang M."/>
            <person name="Chan C."/>
        </authorList>
    </citation>
    <scope>NUCLEOTIDE SEQUENCE</scope>
</reference>
<feature type="transmembrane region" description="Helical" evidence="7">
    <location>
        <begin position="202"/>
        <end position="232"/>
    </location>
</feature>
<evidence type="ECO:0000256" key="7">
    <source>
        <dbReference type="SAM" id="Phobius"/>
    </source>
</evidence>
<evidence type="ECO:0000256" key="2">
    <source>
        <dbReference type="ARBA" id="ARBA00022679"/>
    </source>
</evidence>